<evidence type="ECO:0000313" key="2">
    <source>
        <dbReference type="Proteomes" id="UP000652761"/>
    </source>
</evidence>
<comment type="caution">
    <text evidence="1">The sequence shown here is derived from an EMBL/GenBank/DDBJ whole genome shotgun (WGS) entry which is preliminary data.</text>
</comment>
<protein>
    <submittedName>
        <fullName evidence="1">Uncharacterized protein</fullName>
    </submittedName>
</protein>
<dbReference type="Proteomes" id="UP000652761">
    <property type="component" value="Unassembled WGS sequence"/>
</dbReference>
<reference evidence="1" key="1">
    <citation type="submission" date="2017-07" db="EMBL/GenBank/DDBJ databases">
        <title>Taro Niue Genome Assembly and Annotation.</title>
        <authorList>
            <person name="Atibalentja N."/>
            <person name="Keating K."/>
            <person name="Fields C.J."/>
        </authorList>
    </citation>
    <scope>NUCLEOTIDE SEQUENCE</scope>
    <source>
        <strain evidence="1">Niue_2</strain>
        <tissue evidence="1">Leaf</tissue>
    </source>
</reference>
<dbReference type="AlphaFoldDB" id="A0A843W6V9"/>
<sequence length="108" mass="12235">MTNDGPSYYRSVSSVLDTLTPVFELYARLRERRQREVTCACRELRPKSLEVPGMNLQLCGLQVWCWLISTVLWLVLVERKLDLSSVTARLRGSSCVVLSGLDTGVMNQ</sequence>
<proteinExistence type="predicted"/>
<name>A0A843W6V9_COLES</name>
<gene>
    <name evidence="1" type="ORF">Taro_038507</name>
</gene>
<dbReference type="EMBL" id="NMUH01003461">
    <property type="protein sequence ID" value="MQM05692.1"/>
    <property type="molecule type" value="Genomic_DNA"/>
</dbReference>
<evidence type="ECO:0000313" key="1">
    <source>
        <dbReference type="EMBL" id="MQM05692.1"/>
    </source>
</evidence>
<keyword evidence="2" id="KW-1185">Reference proteome</keyword>
<organism evidence="1 2">
    <name type="scientific">Colocasia esculenta</name>
    <name type="common">Wild taro</name>
    <name type="synonym">Arum esculentum</name>
    <dbReference type="NCBI Taxonomy" id="4460"/>
    <lineage>
        <taxon>Eukaryota</taxon>
        <taxon>Viridiplantae</taxon>
        <taxon>Streptophyta</taxon>
        <taxon>Embryophyta</taxon>
        <taxon>Tracheophyta</taxon>
        <taxon>Spermatophyta</taxon>
        <taxon>Magnoliopsida</taxon>
        <taxon>Liliopsida</taxon>
        <taxon>Araceae</taxon>
        <taxon>Aroideae</taxon>
        <taxon>Colocasieae</taxon>
        <taxon>Colocasia</taxon>
    </lineage>
</organism>
<accession>A0A843W6V9</accession>